<comment type="caution">
    <text evidence="1">The sequence shown here is derived from an EMBL/GenBank/DDBJ whole genome shotgun (WGS) entry which is preliminary data.</text>
</comment>
<evidence type="ECO:0000313" key="1">
    <source>
        <dbReference type="EMBL" id="EMF44231.1"/>
    </source>
</evidence>
<sequence>MFYNKLNSGKNFVFKRTLNLLIETKSSRVGQRQIRPIVLT</sequence>
<dbReference type="AlphaFoldDB" id="M3F2C8"/>
<reference evidence="1 2" key="1">
    <citation type="submission" date="2013-01" db="EMBL/GenBank/DDBJ databases">
        <authorList>
            <person name="Harkins D.M."/>
            <person name="Durkin A.S."/>
            <person name="Brinkac L.M."/>
            <person name="Haft D.H."/>
            <person name="Selengut J.D."/>
            <person name="Sanka R."/>
            <person name="DePew J."/>
            <person name="Purushe J."/>
            <person name="Hartskeerl R.A."/>
            <person name="Ahmed A."/>
            <person name="van der Linden H."/>
            <person name="Goris M.G.A."/>
            <person name="Vinetz J.M."/>
            <person name="Sutton G.G."/>
            <person name="Nierman W.C."/>
            <person name="Fouts D.E."/>
        </authorList>
    </citation>
    <scope>NUCLEOTIDE SEQUENCE [LARGE SCALE GENOMIC DNA]</scope>
    <source>
        <strain evidence="1 2">TE 1992</strain>
    </source>
</reference>
<name>M3F2C8_LEPIR</name>
<dbReference type="Proteomes" id="UP000011754">
    <property type="component" value="Unassembled WGS sequence"/>
</dbReference>
<organism evidence="1 2">
    <name type="scientific">Leptospira interrogans serovar Lora str. TE 1992</name>
    <dbReference type="NCBI Taxonomy" id="1193028"/>
    <lineage>
        <taxon>Bacteria</taxon>
        <taxon>Pseudomonadati</taxon>
        <taxon>Spirochaetota</taxon>
        <taxon>Spirochaetia</taxon>
        <taxon>Leptospirales</taxon>
        <taxon>Leptospiraceae</taxon>
        <taxon>Leptospira</taxon>
    </lineage>
</organism>
<accession>M3F2C8</accession>
<gene>
    <name evidence="1" type="ORF">LEP1GSC067_3915</name>
</gene>
<protein>
    <submittedName>
        <fullName evidence="1">Uncharacterized protein</fullName>
    </submittedName>
</protein>
<evidence type="ECO:0000313" key="2">
    <source>
        <dbReference type="Proteomes" id="UP000011754"/>
    </source>
</evidence>
<dbReference type="EMBL" id="AKWW02000015">
    <property type="protein sequence ID" value="EMF44231.1"/>
    <property type="molecule type" value="Genomic_DNA"/>
</dbReference>
<proteinExistence type="predicted"/>